<dbReference type="SFLD" id="SFLDS00019">
    <property type="entry name" value="Glutathione_Transferase_(cytos"/>
    <property type="match status" value="1"/>
</dbReference>
<dbReference type="RefSeq" id="WP_344798323.1">
    <property type="nucleotide sequence ID" value="NZ_BAABBN010000007.1"/>
</dbReference>
<accession>A0ABP7MMC7</accession>
<dbReference type="EMBL" id="BAABBN010000007">
    <property type="protein sequence ID" value="GAA3924935.1"/>
    <property type="molecule type" value="Genomic_DNA"/>
</dbReference>
<dbReference type="InterPro" id="IPR016639">
    <property type="entry name" value="GST_Omega/GSH"/>
</dbReference>
<dbReference type="SUPFAM" id="SSF47616">
    <property type="entry name" value="GST C-terminal domain-like"/>
    <property type="match status" value="1"/>
</dbReference>
<dbReference type="PROSITE" id="PS50405">
    <property type="entry name" value="GST_CTER"/>
    <property type="match status" value="1"/>
</dbReference>
<evidence type="ECO:0000259" key="1">
    <source>
        <dbReference type="PROSITE" id="PS50405"/>
    </source>
</evidence>
<dbReference type="InterPro" id="IPR036282">
    <property type="entry name" value="Glutathione-S-Trfase_C_sf"/>
</dbReference>
<dbReference type="CDD" id="cd03190">
    <property type="entry name" value="GST_C_Omega_like"/>
    <property type="match status" value="1"/>
</dbReference>
<dbReference type="PANTHER" id="PTHR32419:SF6">
    <property type="entry name" value="GLUTATHIONE S-TRANSFERASE OMEGA-LIKE 1-RELATED"/>
    <property type="match status" value="1"/>
</dbReference>
<dbReference type="SFLD" id="SFLDG01206">
    <property type="entry name" value="Xi.1"/>
    <property type="match status" value="1"/>
</dbReference>
<dbReference type="PIRSF" id="PIRSF015753">
    <property type="entry name" value="GST"/>
    <property type="match status" value="1"/>
</dbReference>
<sequence>MGLLVEGKWVDQWYDTKSSNGKFVREESKFHSWLTADGSAGPTGEAGFKAEKGRYHLYVSLACPWAHRTLIFRALKGLEDYISVTAVNPDMLENGWEFKSFPDNQPNEPLYGFEFHHQVYTKAKPDYTGRVTVPVLWDKKTETIVSNESSEIIRMFNSAFNDLTGNTLDFYPEAQRPEIDRVNERVYHAINNGVYRSGFATSKAAYEEAYVELFDALDWVESVLDSQRYLAGDQLTEADWRLFTTLIRFDAVYYSHFKTNKQRLMDYPNISNYLRELYQVEGVKETVNMEHIKRHYFFSHRTINPTGIVPVGPELDFDAPHDRATRFKKGQAA</sequence>
<feature type="domain" description="GST C-terminal" evidence="1">
    <location>
        <begin position="172"/>
        <end position="296"/>
    </location>
</feature>
<dbReference type="Gene3D" id="3.40.30.10">
    <property type="entry name" value="Glutaredoxin"/>
    <property type="match status" value="1"/>
</dbReference>
<name>A0ABP7MMC7_9GAMM</name>
<dbReference type="Proteomes" id="UP001501565">
    <property type="component" value="Unassembled WGS sequence"/>
</dbReference>
<dbReference type="InterPro" id="IPR036249">
    <property type="entry name" value="Thioredoxin-like_sf"/>
</dbReference>
<dbReference type="InterPro" id="IPR004045">
    <property type="entry name" value="Glutathione_S-Trfase_N"/>
</dbReference>
<evidence type="ECO:0000313" key="2">
    <source>
        <dbReference type="EMBL" id="GAA3924935.1"/>
    </source>
</evidence>
<comment type="caution">
    <text evidence="2">The sequence shown here is derived from an EMBL/GenBank/DDBJ whole genome shotgun (WGS) entry which is preliminary data.</text>
</comment>
<dbReference type="SFLD" id="SFLDG01148">
    <property type="entry name" value="Xi_(cytGST)"/>
    <property type="match status" value="1"/>
</dbReference>
<gene>
    <name evidence="2" type="ORF">GCM10022277_21020</name>
</gene>
<evidence type="ECO:0000313" key="3">
    <source>
        <dbReference type="Proteomes" id="UP001501565"/>
    </source>
</evidence>
<dbReference type="InterPro" id="IPR010987">
    <property type="entry name" value="Glutathione-S-Trfase_C-like"/>
</dbReference>
<dbReference type="PANTHER" id="PTHR32419">
    <property type="entry name" value="GLUTATHIONYL-HYDROQUINONE REDUCTASE"/>
    <property type="match status" value="1"/>
</dbReference>
<dbReference type="Pfam" id="PF13409">
    <property type="entry name" value="GST_N_2"/>
    <property type="match status" value="1"/>
</dbReference>
<dbReference type="SUPFAM" id="SSF52833">
    <property type="entry name" value="Thioredoxin-like"/>
    <property type="match status" value="1"/>
</dbReference>
<proteinExistence type="predicted"/>
<keyword evidence="3" id="KW-1185">Reference proteome</keyword>
<dbReference type="Gene3D" id="1.20.1050.10">
    <property type="match status" value="1"/>
</dbReference>
<dbReference type="InterPro" id="IPR040079">
    <property type="entry name" value="Glutathione_S-Trfase"/>
</dbReference>
<dbReference type="Pfam" id="PF13410">
    <property type="entry name" value="GST_C_2"/>
    <property type="match status" value="1"/>
</dbReference>
<organism evidence="2 3">
    <name type="scientific">Litoribacillus peritrichatus</name>
    <dbReference type="NCBI Taxonomy" id="718191"/>
    <lineage>
        <taxon>Bacteria</taxon>
        <taxon>Pseudomonadati</taxon>
        <taxon>Pseudomonadota</taxon>
        <taxon>Gammaproteobacteria</taxon>
        <taxon>Oceanospirillales</taxon>
        <taxon>Oceanospirillaceae</taxon>
        <taxon>Litoribacillus</taxon>
    </lineage>
</organism>
<reference evidence="3" key="1">
    <citation type="journal article" date="2019" name="Int. J. Syst. Evol. Microbiol.">
        <title>The Global Catalogue of Microorganisms (GCM) 10K type strain sequencing project: providing services to taxonomists for standard genome sequencing and annotation.</title>
        <authorList>
            <consortium name="The Broad Institute Genomics Platform"/>
            <consortium name="The Broad Institute Genome Sequencing Center for Infectious Disease"/>
            <person name="Wu L."/>
            <person name="Ma J."/>
        </authorList>
    </citation>
    <scope>NUCLEOTIDE SEQUENCE [LARGE SCALE GENOMIC DNA]</scope>
    <source>
        <strain evidence="3">JCM 17551</strain>
    </source>
</reference>
<dbReference type="InterPro" id="IPR047047">
    <property type="entry name" value="GST_Omega-like_C"/>
</dbReference>
<protein>
    <submittedName>
        <fullName evidence="2">Glutathione S-transferase family protein</fullName>
    </submittedName>
</protein>